<keyword evidence="7" id="KW-0378">Hydrolase</keyword>
<comment type="catalytic activity">
    <reaction evidence="1">
        <text>[L-4-(L-arginin-2-N-yl)aspartate](n) + H2O = [L-4-(L-arginin-2-N-yl)aspartate](n-1) + L-4-(L-arginin-2-N-yl)aspartate</text>
        <dbReference type="Rhea" id="RHEA:12845"/>
        <dbReference type="Rhea" id="RHEA-COMP:13728"/>
        <dbReference type="Rhea" id="RHEA-COMP:13734"/>
        <dbReference type="ChEBI" id="CHEBI:15377"/>
        <dbReference type="ChEBI" id="CHEBI:137986"/>
        <dbReference type="ChEBI" id="CHEBI:137991"/>
        <dbReference type="EC" id="3.4.15.6"/>
    </reaction>
</comment>
<dbReference type="Proteomes" id="UP000248987">
    <property type="component" value="Unassembled WGS sequence"/>
</dbReference>
<sequence length="283" mass="30870">MNISRLIAVCVLVGSFLQTTVSAQETQSKGKLFIIGGGSRPAAMVDRMIQDSGIDKEGYGIILPMSSAEPDSAVYYAKKQFVEKGLKNIFGLHFSKDEVLTKSKIDSIKNAKLIYISGGDQNRFMDVVAGTDIEKAIHQSYQNGHMIAGTSAGAAVMSKMMITGNELKHPDYSSTFRNIESDNIEIKTGLGMLTNVIIDQHFVKRSRYNRLISAVIEHPDMMGIGIDEATAILVEGTTAEIVGDSQVIVLRNSNSSKNQHGEKLGAHDLQLNIYLPGEKFTLN</sequence>
<dbReference type="Pfam" id="PF03575">
    <property type="entry name" value="Peptidase_S51"/>
    <property type="match status" value="1"/>
</dbReference>
<reference evidence="10 11" key="1">
    <citation type="submission" date="2018-06" db="EMBL/GenBank/DDBJ databases">
        <title>Genomic Encyclopedia of Archaeal and Bacterial Type Strains, Phase II (KMG-II): from individual species to whole genera.</title>
        <authorList>
            <person name="Goeker M."/>
        </authorList>
    </citation>
    <scope>NUCLEOTIDE SEQUENCE [LARGE SCALE GENOMIC DNA]</scope>
    <source>
        <strain evidence="10 11">DSM 12408</strain>
    </source>
</reference>
<dbReference type="RefSeq" id="WP_066429623.1">
    <property type="nucleotide sequence ID" value="NZ_LZRN01000001.1"/>
</dbReference>
<dbReference type="InterPro" id="IPR029062">
    <property type="entry name" value="Class_I_gatase-like"/>
</dbReference>
<dbReference type="CDD" id="cd03145">
    <property type="entry name" value="GAT1_cyanophycinase"/>
    <property type="match status" value="1"/>
</dbReference>
<proteinExistence type="inferred from homology"/>
<dbReference type="EC" id="3.4.15.6" evidence="4"/>
<evidence type="ECO:0000256" key="1">
    <source>
        <dbReference type="ARBA" id="ARBA00001092"/>
    </source>
</evidence>
<dbReference type="SUPFAM" id="SSF52317">
    <property type="entry name" value="Class I glutamine amidotransferase-like"/>
    <property type="match status" value="1"/>
</dbReference>
<keyword evidence="6" id="KW-0645">Protease</keyword>
<evidence type="ECO:0000256" key="8">
    <source>
        <dbReference type="ARBA" id="ARBA00022825"/>
    </source>
</evidence>
<keyword evidence="8" id="KW-0720">Serine protease</keyword>
<dbReference type="NCBIfam" id="TIGR02069">
    <property type="entry name" value="cyanophycinase"/>
    <property type="match status" value="1"/>
</dbReference>
<evidence type="ECO:0000256" key="3">
    <source>
        <dbReference type="ARBA" id="ARBA00006534"/>
    </source>
</evidence>
<evidence type="ECO:0000256" key="4">
    <source>
        <dbReference type="ARBA" id="ARBA00013115"/>
    </source>
</evidence>
<dbReference type="InterPro" id="IPR005320">
    <property type="entry name" value="Peptidase_S51"/>
</dbReference>
<evidence type="ECO:0000256" key="9">
    <source>
        <dbReference type="SAM" id="SignalP"/>
    </source>
</evidence>
<dbReference type="GO" id="GO:0008236">
    <property type="term" value="F:serine-type peptidase activity"/>
    <property type="evidence" value="ECO:0007669"/>
    <property type="project" value="UniProtKB-KW"/>
</dbReference>
<name>A0A1A7R4N6_9FLAO</name>
<organism evidence="10 11">
    <name type="scientific">Gelidibacter algens</name>
    <dbReference type="NCBI Taxonomy" id="49280"/>
    <lineage>
        <taxon>Bacteria</taxon>
        <taxon>Pseudomonadati</taxon>
        <taxon>Bacteroidota</taxon>
        <taxon>Flavobacteriia</taxon>
        <taxon>Flavobacteriales</taxon>
        <taxon>Flavobacteriaceae</taxon>
        <taxon>Gelidibacter</taxon>
    </lineage>
</organism>
<dbReference type="Gene3D" id="3.40.50.880">
    <property type="match status" value="1"/>
</dbReference>
<dbReference type="PANTHER" id="PTHR36175:SF1">
    <property type="entry name" value="CYANOPHYCINASE"/>
    <property type="match status" value="1"/>
</dbReference>
<evidence type="ECO:0000256" key="2">
    <source>
        <dbReference type="ARBA" id="ARBA00002039"/>
    </source>
</evidence>
<dbReference type="OrthoDB" id="9799980at2"/>
<feature type="signal peptide" evidence="9">
    <location>
        <begin position="1"/>
        <end position="23"/>
    </location>
</feature>
<evidence type="ECO:0000256" key="5">
    <source>
        <dbReference type="ARBA" id="ARBA00015719"/>
    </source>
</evidence>
<comment type="function">
    <text evidence="2">Exopeptidase that catalyzes the hydrolytic cleavage of multi-L-arginyl-poly-L-aspartic acid (cyanophycin; a water-insoluble reserve polymer) into aspartate-arginine dipeptides.</text>
</comment>
<dbReference type="GO" id="GO:0008241">
    <property type="term" value="F:peptidyl-dipeptidase activity"/>
    <property type="evidence" value="ECO:0007669"/>
    <property type="project" value="UniProtKB-EC"/>
</dbReference>
<dbReference type="AlphaFoldDB" id="A0A1A7R4N6"/>
<evidence type="ECO:0000256" key="6">
    <source>
        <dbReference type="ARBA" id="ARBA00022670"/>
    </source>
</evidence>
<dbReference type="InterPro" id="IPR011811">
    <property type="entry name" value="Peptidase_S51_cyanophycinase"/>
</dbReference>
<dbReference type="PANTHER" id="PTHR36175">
    <property type="entry name" value="CYANOPHYCINASE"/>
    <property type="match status" value="1"/>
</dbReference>
<keyword evidence="11" id="KW-1185">Reference proteome</keyword>
<dbReference type="GO" id="GO:0006508">
    <property type="term" value="P:proteolysis"/>
    <property type="evidence" value="ECO:0007669"/>
    <property type="project" value="UniProtKB-KW"/>
</dbReference>
<dbReference type="EMBL" id="QLLQ01000011">
    <property type="protein sequence ID" value="RAJ22078.1"/>
    <property type="molecule type" value="Genomic_DNA"/>
</dbReference>
<accession>A0A1A7R4N6</accession>
<comment type="similarity">
    <text evidence="3">Belongs to the peptidase S51 family.</text>
</comment>
<evidence type="ECO:0000313" key="11">
    <source>
        <dbReference type="Proteomes" id="UP000248987"/>
    </source>
</evidence>
<protein>
    <recommendedName>
        <fullName evidence="5">Cyanophycinase</fullName>
        <ecNumber evidence="4">3.4.15.6</ecNumber>
    </recommendedName>
</protein>
<comment type="caution">
    <text evidence="10">The sequence shown here is derived from an EMBL/GenBank/DDBJ whole genome shotgun (WGS) entry which is preliminary data.</text>
</comment>
<gene>
    <name evidence="10" type="ORF">LX77_02737</name>
</gene>
<dbReference type="STRING" id="49280.A9996_00385"/>
<keyword evidence="9" id="KW-0732">Signal</keyword>
<feature type="chain" id="PRO_5030025595" description="Cyanophycinase" evidence="9">
    <location>
        <begin position="24"/>
        <end position="283"/>
    </location>
</feature>
<evidence type="ECO:0000313" key="10">
    <source>
        <dbReference type="EMBL" id="RAJ22078.1"/>
    </source>
</evidence>
<evidence type="ECO:0000256" key="7">
    <source>
        <dbReference type="ARBA" id="ARBA00022801"/>
    </source>
</evidence>